<keyword evidence="2" id="KW-0732">Signal</keyword>
<feature type="region of interest" description="Disordered" evidence="1">
    <location>
        <begin position="474"/>
        <end position="499"/>
    </location>
</feature>
<evidence type="ECO:0000256" key="2">
    <source>
        <dbReference type="SAM" id="SignalP"/>
    </source>
</evidence>
<dbReference type="PANTHER" id="PTHR40940:SF1">
    <property type="entry name" value="PROTEIN BATD"/>
    <property type="match status" value="1"/>
</dbReference>
<evidence type="ECO:0000313" key="3">
    <source>
        <dbReference type="EMBL" id="XDT72655.1"/>
    </source>
</evidence>
<organism evidence="3">
    <name type="scientific">Thermohahella caldifontis</name>
    <dbReference type="NCBI Taxonomy" id="3142973"/>
    <lineage>
        <taxon>Bacteria</taxon>
        <taxon>Pseudomonadati</taxon>
        <taxon>Pseudomonadota</taxon>
        <taxon>Gammaproteobacteria</taxon>
        <taxon>Oceanospirillales</taxon>
        <taxon>Hahellaceae</taxon>
        <taxon>Thermohahella</taxon>
    </lineage>
</organism>
<dbReference type="InterPro" id="IPR025738">
    <property type="entry name" value="BatD"/>
</dbReference>
<evidence type="ECO:0000256" key="1">
    <source>
        <dbReference type="SAM" id="MobiDB-lite"/>
    </source>
</evidence>
<feature type="signal peptide" evidence="2">
    <location>
        <begin position="1"/>
        <end position="26"/>
    </location>
</feature>
<dbReference type="KEGG" id="tcd:AAIA72_01340"/>
<dbReference type="AlphaFoldDB" id="A0AB39UWT9"/>
<sequence length="499" mass="55168">MVTMHFRYARYLIGSLLLLLATLTQAELTASIDRNEVQQGETVTLTVTALLEDTPFSLFDLNTLKVPQPDTSVLEQDFEILGQDQRYSMQFTNNVSETRIFWEYTLVPKRTGEIRIPPLRWQKEKTPALSLTVREAPAAPTSDAPVRIEAELDDDEAYVGEQRILNMRLLYREDMARGQWPHPDHPDLVIRQLGKQTEFTRLINGKAYHGLARRYALFPRKPVKLTIPPVTFEGLLIHDIRKTLTKRIASSPELTLTVKPVPESASSPWLPARRLSMTETWTPDTTDLKVGDSLTREITLEALGLDAADLPEIVVPTLLEGIRIYPQPAQRDTRETAYGLTGRLRVAWAIVPTRPGTYTLPAIEIRYWNTVADKAGQVTLPPRTLNVTGDQLALPATTSGNTDTGGRPGTMVLENTGRLVGAGLDFHGRPCLVPSQARGRQRRGPTHPHSPALAASPQGGAGCFGFSSGGRIMAGKRDAHGTPAWRKRGPGTAYPASVE</sequence>
<dbReference type="EMBL" id="CP154858">
    <property type="protein sequence ID" value="XDT72655.1"/>
    <property type="molecule type" value="Genomic_DNA"/>
</dbReference>
<reference evidence="3" key="1">
    <citation type="submission" date="2024-05" db="EMBL/GenBank/DDBJ databases">
        <title>Genome sequencing of novel strain.</title>
        <authorList>
            <person name="Ganbat D."/>
            <person name="Ganbat S."/>
            <person name="Lee S.-J."/>
        </authorList>
    </citation>
    <scope>NUCLEOTIDE SEQUENCE</scope>
    <source>
        <strain evidence="3">SMD15-11</strain>
    </source>
</reference>
<dbReference type="RefSeq" id="WP_369601659.1">
    <property type="nucleotide sequence ID" value="NZ_CP154858.1"/>
</dbReference>
<proteinExistence type="predicted"/>
<protein>
    <submittedName>
        <fullName evidence="3">BatD family protein</fullName>
    </submittedName>
</protein>
<gene>
    <name evidence="3" type="ORF">AAIA72_01340</name>
</gene>
<dbReference type="PANTHER" id="PTHR40940">
    <property type="entry name" value="PROTEIN BATD-RELATED"/>
    <property type="match status" value="1"/>
</dbReference>
<dbReference type="Pfam" id="PF13584">
    <property type="entry name" value="BatD"/>
    <property type="match status" value="2"/>
</dbReference>
<feature type="region of interest" description="Disordered" evidence="1">
    <location>
        <begin position="435"/>
        <end position="460"/>
    </location>
</feature>
<feature type="chain" id="PRO_5044320069" evidence="2">
    <location>
        <begin position="27"/>
        <end position="499"/>
    </location>
</feature>
<name>A0AB39UWT9_9GAMM</name>
<accession>A0AB39UWT9</accession>